<comment type="caution">
    <text evidence="1">The sequence shown here is derived from an EMBL/GenBank/DDBJ whole genome shotgun (WGS) entry which is preliminary data.</text>
</comment>
<dbReference type="AlphaFoldDB" id="A0A8J3PLW1"/>
<sequence length="85" mass="9138">MGFMRWLRGGDEDTAATGMVSAGLAEIDGLFRPSKHKQTEHVEEQKRRRVDVAAAGGIDLDRGVAVIRPKRAETPAAPAAEDQPA</sequence>
<gene>
    <name evidence="1" type="ORF">Pfl04_06850</name>
</gene>
<evidence type="ECO:0000313" key="2">
    <source>
        <dbReference type="Proteomes" id="UP000653674"/>
    </source>
</evidence>
<name>A0A8J3PLW1_9ACTN</name>
<proteinExistence type="predicted"/>
<dbReference type="RefSeq" id="WP_168072691.1">
    <property type="nucleotide sequence ID" value="NZ_BAAAQJ010000008.1"/>
</dbReference>
<dbReference type="Proteomes" id="UP000653674">
    <property type="component" value="Unassembled WGS sequence"/>
</dbReference>
<protein>
    <submittedName>
        <fullName evidence="1">Uncharacterized protein</fullName>
    </submittedName>
</protein>
<accession>A0A8J3PLW1</accession>
<evidence type="ECO:0000313" key="1">
    <source>
        <dbReference type="EMBL" id="GIG72281.1"/>
    </source>
</evidence>
<reference evidence="1" key="1">
    <citation type="submission" date="2021-01" db="EMBL/GenBank/DDBJ databases">
        <title>Whole genome shotgun sequence of Planosporangium flavigriseum NBRC 105377.</title>
        <authorList>
            <person name="Komaki H."/>
            <person name="Tamura T."/>
        </authorList>
    </citation>
    <scope>NUCLEOTIDE SEQUENCE</scope>
    <source>
        <strain evidence="1">NBRC 105377</strain>
    </source>
</reference>
<keyword evidence="2" id="KW-1185">Reference proteome</keyword>
<dbReference type="EMBL" id="BONU01000003">
    <property type="protein sequence ID" value="GIG72281.1"/>
    <property type="molecule type" value="Genomic_DNA"/>
</dbReference>
<organism evidence="1 2">
    <name type="scientific">Planosporangium flavigriseum</name>
    <dbReference type="NCBI Taxonomy" id="373681"/>
    <lineage>
        <taxon>Bacteria</taxon>
        <taxon>Bacillati</taxon>
        <taxon>Actinomycetota</taxon>
        <taxon>Actinomycetes</taxon>
        <taxon>Micromonosporales</taxon>
        <taxon>Micromonosporaceae</taxon>
        <taxon>Planosporangium</taxon>
    </lineage>
</organism>